<accession>A0AAV4BGM5</accession>
<protein>
    <submittedName>
        <fullName evidence="1">Uncharacterized protein</fullName>
    </submittedName>
</protein>
<proteinExistence type="predicted"/>
<evidence type="ECO:0000313" key="2">
    <source>
        <dbReference type="Proteomes" id="UP000735302"/>
    </source>
</evidence>
<reference evidence="1 2" key="1">
    <citation type="journal article" date="2021" name="Elife">
        <title>Chloroplast acquisition without the gene transfer in kleptoplastic sea slugs, Plakobranchus ocellatus.</title>
        <authorList>
            <person name="Maeda T."/>
            <person name="Takahashi S."/>
            <person name="Yoshida T."/>
            <person name="Shimamura S."/>
            <person name="Takaki Y."/>
            <person name="Nagai Y."/>
            <person name="Toyoda A."/>
            <person name="Suzuki Y."/>
            <person name="Arimoto A."/>
            <person name="Ishii H."/>
            <person name="Satoh N."/>
            <person name="Nishiyama T."/>
            <person name="Hasebe M."/>
            <person name="Maruyama T."/>
            <person name="Minagawa J."/>
            <person name="Obokata J."/>
            <person name="Shigenobu S."/>
        </authorList>
    </citation>
    <scope>NUCLEOTIDE SEQUENCE [LARGE SCALE GENOMIC DNA]</scope>
</reference>
<dbReference type="EMBL" id="BLXT01004926">
    <property type="protein sequence ID" value="GFO18001.1"/>
    <property type="molecule type" value="Genomic_DNA"/>
</dbReference>
<dbReference type="AlphaFoldDB" id="A0AAV4BGM5"/>
<dbReference type="Proteomes" id="UP000735302">
    <property type="component" value="Unassembled WGS sequence"/>
</dbReference>
<organism evidence="1 2">
    <name type="scientific">Plakobranchus ocellatus</name>
    <dbReference type="NCBI Taxonomy" id="259542"/>
    <lineage>
        <taxon>Eukaryota</taxon>
        <taxon>Metazoa</taxon>
        <taxon>Spiralia</taxon>
        <taxon>Lophotrochozoa</taxon>
        <taxon>Mollusca</taxon>
        <taxon>Gastropoda</taxon>
        <taxon>Heterobranchia</taxon>
        <taxon>Euthyneura</taxon>
        <taxon>Panpulmonata</taxon>
        <taxon>Sacoglossa</taxon>
        <taxon>Placobranchoidea</taxon>
        <taxon>Plakobranchidae</taxon>
        <taxon>Plakobranchus</taxon>
    </lineage>
</organism>
<comment type="caution">
    <text evidence="1">The sequence shown here is derived from an EMBL/GenBank/DDBJ whole genome shotgun (WGS) entry which is preliminary data.</text>
</comment>
<keyword evidence="2" id="KW-1185">Reference proteome</keyword>
<sequence length="128" mass="14623">MKVRGVPSSLYGNEACESTFGSSVFSQPGFPSDHPDSFGELKMLNHHHAYPQHSIVNLFADWLPDNRSCFDPVVVPSLVIVSKVLGTGKPGRNPGANMRRFYRVRFIKLVKRGVKWPWRWDFRSHKLL</sequence>
<name>A0AAV4BGM5_9GAST</name>
<gene>
    <name evidence="1" type="ORF">PoB_004450600</name>
</gene>
<evidence type="ECO:0000313" key="1">
    <source>
        <dbReference type="EMBL" id="GFO18001.1"/>
    </source>
</evidence>